<dbReference type="PROSITE" id="PS50850">
    <property type="entry name" value="MFS"/>
    <property type="match status" value="1"/>
</dbReference>
<dbReference type="EMBL" id="CAJPDR010000731">
    <property type="protein sequence ID" value="CAF9942250.1"/>
    <property type="molecule type" value="Genomic_DNA"/>
</dbReference>
<dbReference type="FunFam" id="1.20.1250.20:FF:000018">
    <property type="entry name" value="MFS transporter permease"/>
    <property type="match status" value="1"/>
</dbReference>
<feature type="transmembrane region" description="Helical" evidence="7">
    <location>
        <begin position="202"/>
        <end position="221"/>
    </location>
</feature>
<dbReference type="OrthoDB" id="2985014at2759"/>
<keyword evidence="4 7" id="KW-1133">Transmembrane helix</keyword>
<evidence type="ECO:0000256" key="5">
    <source>
        <dbReference type="ARBA" id="ARBA00023136"/>
    </source>
</evidence>
<feature type="domain" description="Major facilitator superfamily (MFS) profile" evidence="8">
    <location>
        <begin position="75"/>
        <end position="494"/>
    </location>
</feature>
<dbReference type="Pfam" id="PF07690">
    <property type="entry name" value="MFS_1"/>
    <property type="match status" value="1"/>
</dbReference>
<evidence type="ECO:0000259" key="8">
    <source>
        <dbReference type="PROSITE" id="PS50850"/>
    </source>
</evidence>
<evidence type="ECO:0000256" key="2">
    <source>
        <dbReference type="ARBA" id="ARBA00022448"/>
    </source>
</evidence>
<dbReference type="InterPro" id="IPR036259">
    <property type="entry name" value="MFS_trans_sf"/>
</dbReference>
<feature type="transmembrane region" description="Helical" evidence="7">
    <location>
        <begin position="308"/>
        <end position="328"/>
    </location>
</feature>
<keyword evidence="5 7" id="KW-0472">Membrane</keyword>
<gene>
    <name evidence="9" type="ORF">ALECFALPRED_009630</name>
</gene>
<feature type="transmembrane region" description="Helical" evidence="7">
    <location>
        <begin position="166"/>
        <end position="190"/>
    </location>
</feature>
<dbReference type="InterPro" id="IPR011701">
    <property type="entry name" value="MFS"/>
</dbReference>
<comment type="caution">
    <text evidence="9">The sequence shown here is derived from an EMBL/GenBank/DDBJ whole genome shotgun (WGS) entry which is preliminary data.</text>
</comment>
<evidence type="ECO:0000256" key="1">
    <source>
        <dbReference type="ARBA" id="ARBA00004141"/>
    </source>
</evidence>
<sequence length="581" mass="65939">MDHSGVYQDEGFELEDASPSRRQKLARIASDSSLHSAAISDEDSDEPAQPNGIENLKSFTADEEKVVVRKLDRHLVLFIAFLYMLSFLDRSNIGNARIAGLTEDLNLNSSQYEWLLTSFYCTYIAFQWMTLLYGVVPAHIYMSLAALAWSLTACLQAVASSFSFMLFLRALLGIGEAAFSPGIPFLLSFFFKREELAFRTGLFISAAPLATSFASSLAWLITKVASHVHVAAWRVLFLVEGFPSIVISIIAWYQVPDTPDTARFLSQREKKIARLRLNKERNAGKGGMTKKPRLDWREIREALTDMKCWITACMFFSCNIAFSSLPPFLPTIVHEMHYSALASQALSAPPYFIAFLVVLVTAFLSDRSQNRSYYVVFHALLGGFGYLSIAIGGMLRADSRWRYAGVYPAAAGFFSAITLILTWTINNQNSDSKRGTGVVMLNLLGQFGPLVGTRLYPDSDKPYYVKGMAVCSLFMFLVALLAWWLRRLLIRENEGWKDKEDATGKGEDEGLHVSNWRTEISARWEIREVLQLSRRWPPPDMSMYPETLVWKSWQMWRNMNGVLWVDENFEGRGVPWIWKFE</sequence>
<proteinExistence type="predicted"/>
<dbReference type="FunFam" id="1.20.1250.20:FF:000013">
    <property type="entry name" value="MFS general substrate transporter"/>
    <property type="match status" value="1"/>
</dbReference>
<dbReference type="Proteomes" id="UP000664203">
    <property type="component" value="Unassembled WGS sequence"/>
</dbReference>
<feature type="transmembrane region" description="Helical" evidence="7">
    <location>
        <begin position="114"/>
        <end position="133"/>
    </location>
</feature>
<accession>A0A8H3J7H6</accession>
<feature type="transmembrane region" description="Helical" evidence="7">
    <location>
        <begin position="75"/>
        <end position="94"/>
    </location>
</feature>
<dbReference type="Gene3D" id="1.20.1250.20">
    <property type="entry name" value="MFS general substrate transporter like domains"/>
    <property type="match status" value="2"/>
</dbReference>
<keyword evidence="2" id="KW-0813">Transport</keyword>
<evidence type="ECO:0000256" key="7">
    <source>
        <dbReference type="SAM" id="Phobius"/>
    </source>
</evidence>
<name>A0A8H3J7H6_9LECA</name>
<feature type="region of interest" description="Disordered" evidence="6">
    <location>
        <begin position="1"/>
        <end position="52"/>
    </location>
</feature>
<feature type="transmembrane region" description="Helical" evidence="7">
    <location>
        <begin position="372"/>
        <end position="394"/>
    </location>
</feature>
<dbReference type="InterPro" id="IPR020846">
    <property type="entry name" value="MFS_dom"/>
</dbReference>
<dbReference type="AlphaFoldDB" id="A0A8H3J7H6"/>
<evidence type="ECO:0000256" key="6">
    <source>
        <dbReference type="SAM" id="MobiDB-lite"/>
    </source>
</evidence>
<reference evidence="9" key="1">
    <citation type="submission" date="2021-03" db="EMBL/GenBank/DDBJ databases">
        <authorList>
            <person name="Tagirdzhanova G."/>
        </authorList>
    </citation>
    <scope>NUCLEOTIDE SEQUENCE</scope>
</reference>
<feature type="transmembrane region" description="Helical" evidence="7">
    <location>
        <begin position="348"/>
        <end position="365"/>
    </location>
</feature>
<dbReference type="PANTHER" id="PTHR43791">
    <property type="entry name" value="PERMEASE-RELATED"/>
    <property type="match status" value="1"/>
</dbReference>
<feature type="transmembrane region" description="Helical" evidence="7">
    <location>
        <begin position="463"/>
        <end position="485"/>
    </location>
</feature>
<dbReference type="PANTHER" id="PTHR43791:SF27">
    <property type="entry name" value="TRANSPORTER, PUTATIVE (AFU_ORTHOLOGUE AFUA_2G15730)-RELATED"/>
    <property type="match status" value="1"/>
</dbReference>
<protein>
    <recommendedName>
        <fullName evidence="8">Major facilitator superfamily (MFS) profile domain-containing protein</fullName>
    </recommendedName>
</protein>
<feature type="transmembrane region" description="Helical" evidence="7">
    <location>
        <begin position="233"/>
        <end position="253"/>
    </location>
</feature>
<organism evidence="9 10">
    <name type="scientific">Alectoria fallacina</name>
    <dbReference type="NCBI Taxonomy" id="1903189"/>
    <lineage>
        <taxon>Eukaryota</taxon>
        <taxon>Fungi</taxon>
        <taxon>Dikarya</taxon>
        <taxon>Ascomycota</taxon>
        <taxon>Pezizomycotina</taxon>
        <taxon>Lecanoromycetes</taxon>
        <taxon>OSLEUM clade</taxon>
        <taxon>Lecanoromycetidae</taxon>
        <taxon>Lecanorales</taxon>
        <taxon>Lecanorineae</taxon>
        <taxon>Parmeliaceae</taxon>
        <taxon>Alectoria</taxon>
    </lineage>
</organism>
<feature type="transmembrane region" description="Helical" evidence="7">
    <location>
        <begin position="406"/>
        <end position="425"/>
    </location>
</feature>
<dbReference type="GO" id="GO:0016020">
    <property type="term" value="C:membrane"/>
    <property type="evidence" value="ECO:0007669"/>
    <property type="project" value="UniProtKB-SubCell"/>
</dbReference>
<evidence type="ECO:0000313" key="9">
    <source>
        <dbReference type="EMBL" id="CAF9942250.1"/>
    </source>
</evidence>
<evidence type="ECO:0000313" key="10">
    <source>
        <dbReference type="Proteomes" id="UP000664203"/>
    </source>
</evidence>
<keyword evidence="3 7" id="KW-0812">Transmembrane</keyword>
<keyword evidence="10" id="KW-1185">Reference proteome</keyword>
<dbReference type="GO" id="GO:0022857">
    <property type="term" value="F:transmembrane transporter activity"/>
    <property type="evidence" value="ECO:0007669"/>
    <property type="project" value="InterPro"/>
</dbReference>
<dbReference type="SUPFAM" id="SSF103473">
    <property type="entry name" value="MFS general substrate transporter"/>
    <property type="match status" value="1"/>
</dbReference>
<evidence type="ECO:0000256" key="3">
    <source>
        <dbReference type="ARBA" id="ARBA00022692"/>
    </source>
</evidence>
<feature type="transmembrane region" description="Helical" evidence="7">
    <location>
        <begin position="140"/>
        <end position="160"/>
    </location>
</feature>
<evidence type="ECO:0000256" key="4">
    <source>
        <dbReference type="ARBA" id="ARBA00022989"/>
    </source>
</evidence>
<comment type="subcellular location">
    <subcellularLocation>
        <location evidence="1">Membrane</location>
        <topology evidence="1">Multi-pass membrane protein</topology>
    </subcellularLocation>
</comment>